<dbReference type="STRING" id="1449351.RISW2_04745"/>
<evidence type="ECO:0000256" key="2">
    <source>
        <dbReference type="ARBA" id="ARBA00022723"/>
    </source>
</evidence>
<keyword evidence="3 4" id="KW-0408">Iron</keyword>
<sequence length="115" mass="12107">MPAASDGAGLYAEYCAACHGAGGRGDGPLARAMSKPPKDLTLLALRHGDTFPTARVLNMVDGYARSDLDGPGMPEFGELLAGDLVPYDSGDGIATPTPRRMVAIVEYLRTIQQTR</sequence>
<comment type="caution">
    <text evidence="6">The sequence shown here is derived from an EMBL/GenBank/DDBJ whole genome shotgun (WGS) entry which is preliminary data.</text>
</comment>
<evidence type="ECO:0000259" key="5">
    <source>
        <dbReference type="PROSITE" id="PS51007"/>
    </source>
</evidence>
<protein>
    <submittedName>
        <fullName evidence="6">Cytochrome C</fullName>
    </submittedName>
</protein>
<reference evidence="6 7" key="1">
    <citation type="submission" date="2014-01" db="EMBL/GenBank/DDBJ databases">
        <title>Roseivivax isoporae LMG 25204 Genome Sequencing.</title>
        <authorList>
            <person name="Lai Q."/>
            <person name="Li G."/>
            <person name="Shao Z."/>
        </authorList>
    </citation>
    <scope>NUCLEOTIDE SEQUENCE [LARGE SCALE GENOMIC DNA]</scope>
    <source>
        <strain evidence="6 7">LMG 25204</strain>
    </source>
</reference>
<evidence type="ECO:0000256" key="4">
    <source>
        <dbReference type="PROSITE-ProRule" id="PRU00433"/>
    </source>
</evidence>
<dbReference type="AlphaFoldDB" id="X7F9M0"/>
<dbReference type="Gene3D" id="1.10.760.10">
    <property type="entry name" value="Cytochrome c-like domain"/>
    <property type="match status" value="1"/>
</dbReference>
<dbReference type="Pfam" id="PF13442">
    <property type="entry name" value="Cytochrome_CBB3"/>
    <property type="match status" value="1"/>
</dbReference>
<dbReference type="InterPro" id="IPR036909">
    <property type="entry name" value="Cyt_c-like_dom_sf"/>
</dbReference>
<dbReference type="PROSITE" id="PS51007">
    <property type="entry name" value="CYTC"/>
    <property type="match status" value="1"/>
</dbReference>
<gene>
    <name evidence="6" type="ORF">RISW2_04745</name>
</gene>
<evidence type="ECO:0000256" key="1">
    <source>
        <dbReference type="ARBA" id="ARBA00022617"/>
    </source>
</evidence>
<keyword evidence="7" id="KW-1185">Reference proteome</keyword>
<evidence type="ECO:0000313" key="6">
    <source>
        <dbReference type="EMBL" id="ETX28811.1"/>
    </source>
</evidence>
<dbReference type="InterPro" id="IPR009056">
    <property type="entry name" value="Cyt_c-like_dom"/>
</dbReference>
<dbReference type="SUPFAM" id="SSF46626">
    <property type="entry name" value="Cytochrome c"/>
    <property type="match status" value="1"/>
</dbReference>
<keyword evidence="1 4" id="KW-0349">Heme</keyword>
<name>X7F9M0_9RHOB</name>
<proteinExistence type="predicted"/>
<dbReference type="eggNOG" id="COG2863">
    <property type="taxonomic scope" value="Bacteria"/>
</dbReference>
<evidence type="ECO:0000313" key="7">
    <source>
        <dbReference type="Proteomes" id="UP000023430"/>
    </source>
</evidence>
<feature type="domain" description="Cytochrome c" evidence="5">
    <location>
        <begin position="2"/>
        <end position="112"/>
    </location>
</feature>
<dbReference type="Proteomes" id="UP000023430">
    <property type="component" value="Unassembled WGS sequence"/>
</dbReference>
<organism evidence="6 7">
    <name type="scientific">Roseivivax isoporae LMG 25204</name>
    <dbReference type="NCBI Taxonomy" id="1449351"/>
    <lineage>
        <taxon>Bacteria</taxon>
        <taxon>Pseudomonadati</taxon>
        <taxon>Pseudomonadota</taxon>
        <taxon>Alphaproteobacteria</taxon>
        <taxon>Rhodobacterales</taxon>
        <taxon>Roseobacteraceae</taxon>
        <taxon>Roseivivax</taxon>
    </lineage>
</organism>
<dbReference type="GO" id="GO:0009055">
    <property type="term" value="F:electron transfer activity"/>
    <property type="evidence" value="ECO:0007669"/>
    <property type="project" value="InterPro"/>
</dbReference>
<dbReference type="GO" id="GO:0046872">
    <property type="term" value="F:metal ion binding"/>
    <property type="evidence" value="ECO:0007669"/>
    <property type="project" value="UniProtKB-KW"/>
</dbReference>
<accession>X7F9M0</accession>
<dbReference type="GO" id="GO:0020037">
    <property type="term" value="F:heme binding"/>
    <property type="evidence" value="ECO:0007669"/>
    <property type="project" value="InterPro"/>
</dbReference>
<keyword evidence="2 4" id="KW-0479">Metal-binding</keyword>
<evidence type="ECO:0000256" key="3">
    <source>
        <dbReference type="ARBA" id="ARBA00023004"/>
    </source>
</evidence>
<dbReference type="EMBL" id="JAME01000015">
    <property type="protein sequence ID" value="ETX28811.1"/>
    <property type="molecule type" value="Genomic_DNA"/>
</dbReference>